<dbReference type="EMBL" id="MU006015">
    <property type="protein sequence ID" value="KAF2858196.1"/>
    <property type="molecule type" value="Genomic_DNA"/>
</dbReference>
<protein>
    <submittedName>
        <fullName evidence="2">Uncharacterized protein</fullName>
    </submittedName>
</protein>
<evidence type="ECO:0000313" key="3">
    <source>
        <dbReference type="Proteomes" id="UP000799421"/>
    </source>
</evidence>
<organism evidence="2 3">
    <name type="scientific">Piedraia hortae CBS 480.64</name>
    <dbReference type="NCBI Taxonomy" id="1314780"/>
    <lineage>
        <taxon>Eukaryota</taxon>
        <taxon>Fungi</taxon>
        <taxon>Dikarya</taxon>
        <taxon>Ascomycota</taxon>
        <taxon>Pezizomycotina</taxon>
        <taxon>Dothideomycetes</taxon>
        <taxon>Dothideomycetidae</taxon>
        <taxon>Capnodiales</taxon>
        <taxon>Piedraiaceae</taxon>
        <taxon>Piedraia</taxon>
    </lineage>
</organism>
<gene>
    <name evidence="2" type="ORF">K470DRAFT_272627</name>
</gene>
<accession>A0A6A7BSC1</accession>
<feature type="compositionally biased region" description="Low complexity" evidence="1">
    <location>
        <begin position="55"/>
        <end position="70"/>
    </location>
</feature>
<sequence length="139" mass="15361">MVTCRSDPAGTNAPSGPDPPRGSRKDGQPRKRPNRNRVTYLRKHKRKRAQEDQAKASSAKQQKANKAPSSPTRSETSNDETDDANTALTDESESTDDEHMSQDPQGGHHKAETVPSINFVEIIVISDDDYEELDNSDSE</sequence>
<evidence type="ECO:0000256" key="1">
    <source>
        <dbReference type="SAM" id="MobiDB-lite"/>
    </source>
</evidence>
<feature type="compositionally biased region" description="Basic residues" evidence="1">
    <location>
        <begin position="30"/>
        <end position="48"/>
    </location>
</feature>
<proteinExistence type="predicted"/>
<keyword evidence="3" id="KW-1185">Reference proteome</keyword>
<dbReference type="AlphaFoldDB" id="A0A6A7BSC1"/>
<evidence type="ECO:0000313" key="2">
    <source>
        <dbReference type="EMBL" id="KAF2858196.1"/>
    </source>
</evidence>
<feature type="region of interest" description="Disordered" evidence="1">
    <location>
        <begin position="1"/>
        <end position="117"/>
    </location>
</feature>
<reference evidence="2" key="1">
    <citation type="journal article" date="2020" name="Stud. Mycol.">
        <title>101 Dothideomycetes genomes: a test case for predicting lifestyles and emergence of pathogens.</title>
        <authorList>
            <person name="Haridas S."/>
            <person name="Albert R."/>
            <person name="Binder M."/>
            <person name="Bloem J."/>
            <person name="Labutti K."/>
            <person name="Salamov A."/>
            <person name="Andreopoulos B."/>
            <person name="Baker S."/>
            <person name="Barry K."/>
            <person name="Bills G."/>
            <person name="Bluhm B."/>
            <person name="Cannon C."/>
            <person name="Castanera R."/>
            <person name="Culley D."/>
            <person name="Daum C."/>
            <person name="Ezra D."/>
            <person name="Gonzalez J."/>
            <person name="Henrissat B."/>
            <person name="Kuo A."/>
            <person name="Liang C."/>
            <person name="Lipzen A."/>
            <person name="Lutzoni F."/>
            <person name="Magnuson J."/>
            <person name="Mondo S."/>
            <person name="Nolan M."/>
            <person name="Ohm R."/>
            <person name="Pangilinan J."/>
            <person name="Park H.-J."/>
            <person name="Ramirez L."/>
            <person name="Alfaro M."/>
            <person name="Sun H."/>
            <person name="Tritt A."/>
            <person name="Yoshinaga Y."/>
            <person name="Zwiers L.-H."/>
            <person name="Turgeon B."/>
            <person name="Goodwin S."/>
            <person name="Spatafora J."/>
            <person name="Crous P."/>
            <person name="Grigoriev I."/>
        </authorList>
    </citation>
    <scope>NUCLEOTIDE SEQUENCE</scope>
    <source>
        <strain evidence="2">CBS 480.64</strain>
    </source>
</reference>
<dbReference type="Proteomes" id="UP000799421">
    <property type="component" value="Unassembled WGS sequence"/>
</dbReference>
<name>A0A6A7BSC1_9PEZI</name>